<evidence type="ECO:0000313" key="5">
    <source>
        <dbReference type="Proteomes" id="UP001465668"/>
    </source>
</evidence>
<dbReference type="Proteomes" id="UP001465668">
    <property type="component" value="Unassembled WGS sequence"/>
</dbReference>
<evidence type="ECO:0000256" key="1">
    <source>
        <dbReference type="SAM" id="MobiDB-lite"/>
    </source>
</evidence>
<proteinExistence type="predicted"/>
<keyword evidence="4" id="KW-0808">Transferase</keyword>
<dbReference type="InterPro" id="IPR002656">
    <property type="entry name" value="Acyl_transf_3_dom"/>
</dbReference>
<keyword evidence="5" id="KW-1185">Reference proteome</keyword>
<name>A0ABR2XJP6_9PEZI</name>
<feature type="transmembrane region" description="Helical" evidence="2">
    <location>
        <begin position="442"/>
        <end position="462"/>
    </location>
</feature>
<feature type="transmembrane region" description="Helical" evidence="2">
    <location>
        <begin position="276"/>
        <end position="303"/>
    </location>
</feature>
<dbReference type="GO" id="GO:0016746">
    <property type="term" value="F:acyltransferase activity"/>
    <property type="evidence" value="ECO:0007669"/>
    <property type="project" value="UniProtKB-KW"/>
</dbReference>
<dbReference type="InterPro" id="IPR050879">
    <property type="entry name" value="Acyltransferase_3"/>
</dbReference>
<keyword evidence="2" id="KW-1133">Transmembrane helix</keyword>
<keyword evidence="2" id="KW-0472">Membrane</keyword>
<feature type="transmembrane region" description="Helical" evidence="2">
    <location>
        <begin position="324"/>
        <end position="342"/>
    </location>
</feature>
<evidence type="ECO:0000313" key="4">
    <source>
        <dbReference type="EMBL" id="KAK9774018.1"/>
    </source>
</evidence>
<evidence type="ECO:0000256" key="2">
    <source>
        <dbReference type="SAM" id="Phobius"/>
    </source>
</evidence>
<evidence type="ECO:0000259" key="3">
    <source>
        <dbReference type="Pfam" id="PF01757"/>
    </source>
</evidence>
<feature type="region of interest" description="Disordered" evidence="1">
    <location>
        <begin position="27"/>
        <end position="50"/>
    </location>
</feature>
<sequence length="766" mass="87208">MSQQVSEVLNKMRSVFKMSDISYHQLPQDASQQRNLDDQGQEDTEKQSRPPPLRWYWCLLPWPLAVILGKTTRKLPKRTSTSYLNGVRGIACMIVYTQHVNVHYYREFVSNPYGADPPENNHGISQIPIIRVMYAGKGMVAIFFVLSGFVLTYSPLRKIASLSAQRDDSQYDITRPMCRFIIHNIRRGSDHWSMFLYTPPWHSSLHAHARGGMHVLSSDLELSFVLSRELAGGQPDILPTRLALRRHYTTMEYRGSIVVFLMCMATAQLTTRARKIIILGMAIWALYWVHGDMFAFLTGMFLAELRSCPLSDDLIFIRKIPQRVTEVLSICVLLLALMLMGWPENGDKGVEPFKTMSLLIPTGWRATDEMVTFFWSYTTAPVIMAALENLPSAQWLLSTKPILYLGEISFSFYLLHWMGFLWPGWEMMARMVNVLHWPMDWSFYLMYFTILAMLVVSADVFWRLIDENDHEGLPHTFSAYETVYLYSLTSIPALNSDLLKLSPPKTNSNVLGYERGEIPVKGAVTAEIIVAGLGVPLQAFIDGQYLDSKIMSERPGMYLKYLPYQYDAVTGKLVSGGSYLFETWESAKDYVSWANEDFQVGDPKVSFWDQPMFESHNGRVWKVIGAHNFASVEENAVARLQQWTCQAANIETSLRQAYPSIRRAAEAEGAASIWLLYSPEENVVGIQLGFKKDGASEPEYARQYLANIKKLPPIEQHLPKTLGLSKIFDRTSILLTLWLPKSRVAGGSELAIPYHPMVPDITHDHL</sequence>
<reference evidence="4 5" key="1">
    <citation type="submission" date="2024-02" db="EMBL/GenBank/DDBJ databases">
        <title>First draft genome assembly of two strains of Seiridium cardinale.</title>
        <authorList>
            <person name="Emiliani G."/>
            <person name="Scali E."/>
        </authorList>
    </citation>
    <scope>NUCLEOTIDE SEQUENCE [LARGE SCALE GENOMIC DNA]</scope>
    <source>
        <strain evidence="4 5">BM-138-000479</strain>
    </source>
</reference>
<feature type="domain" description="Acyltransferase 3" evidence="3">
    <location>
        <begin position="83"/>
        <end position="455"/>
    </location>
</feature>
<dbReference type="Pfam" id="PF01757">
    <property type="entry name" value="Acyl_transf_3"/>
    <property type="match status" value="1"/>
</dbReference>
<feature type="transmembrane region" description="Helical" evidence="2">
    <location>
        <begin position="402"/>
        <end position="422"/>
    </location>
</feature>
<organism evidence="4 5">
    <name type="scientific">Seiridium cardinale</name>
    <dbReference type="NCBI Taxonomy" id="138064"/>
    <lineage>
        <taxon>Eukaryota</taxon>
        <taxon>Fungi</taxon>
        <taxon>Dikarya</taxon>
        <taxon>Ascomycota</taxon>
        <taxon>Pezizomycotina</taxon>
        <taxon>Sordariomycetes</taxon>
        <taxon>Xylariomycetidae</taxon>
        <taxon>Amphisphaeriales</taxon>
        <taxon>Sporocadaceae</taxon>
        <taxon>Seiridium</taxon>
    </lineage>
</organism>
<feature type="transmembrane region" description="Helical" evidence="2">
    <location>
        <begin position="134"/>
        <end position="156"/>
    </location>
</feature>
<protein>
    <submittedName>
        <fullName evidence="4">Acyltransferase 3 domain-containing protein</fullName>
    </submittedName>
</protein>
<comment type="caution">
    <text evidence="4">The sequence shown here is derived from an EMBL/GenBank/DDBJ whole genome shotgun (WGS) entry which is preliminary data.</text>
</comment>
<keyword evidence="4" id="KW-0012">Acyltransferase</keyword>
<dbReference type="EMBL" id="JARVKM010000045">
    <property type="protein sequence ID" value="KAK9774018.1"/>
    <property type="molecule type" value="Genomic_DNA"/>
</dbReference>
<feature type="transmembrane region" description="Helical" evidence="2">
    <location>
        <begin position="251"/>
        <end position="270"/>
    </location>
</feature>
<gene>
    <name evidence="4" type="ORF">SCAR479_09358</name>
</gene>
<accession>A0ABR2XJP6</accession>
<dbReference type="PANTHER" id="PTHR23028">
    <property type="entry name" value="ACETYLTRANSFERASE"/>
    <property type="match status" value="1"/>
</dbReference>
<keyword evidence="2" id="KW-0812">Transmembrane</keyword>
<dbReference type="PANTHER" id="PTHR23028:SF134">
    <property type="entry name" value="PUTATIVE (AFU_ORTHOLOGUE AFUA_4G08520)-RELATED"/>
    <property type="match status" value="1"/>
</dbReference>